<accession>A0A1I6M4S1</accession>
<feature type="domain" description="BioF2-like acetyltransferase" evidence="2">
    <location>
        <begin position="161"/>
        <end position="302"/>
    </location>
</feature>
<gene>
    <name evidence="3" type="ORF">SAMN05216559_3781</name>
</gene>
<dbReference type="PANTHER" id="PTHR36174">
    <property type="entry name" value="LIPID II:GLYCINE GLYCYLTRANSFERASE"/>
    <property type="match status" value="1"/>
</dbReference>
<evidence type="ECO:0000313" key="4">
    <source>
        <dbReference type="Proteomes" id="UP000199062"/>
    </source>
</evidence>
<keyword evidence="3" id="KW-0808">Transferase</keyword>
<evidence type="ECO:0000313" key="3">
    <source>
        <dbReference type="EMBL" id="SFS10671.1"/>
    </source>
</evidence>
<dbReference type="SUPFAM" id="SSF55729">
    <property type="entry name" value="Acyl-CoA N-acyltransferases (Nat)"/>
    <property type="match status" value="1"/>
</dbReference>
<name>A0A1I6M4S1_9EURY</name>
<dbReference type="OrthoDB" id="140543at2157"/>
<organism evidence="3 4">
    <name type="scientific">Halomicrobium zhouii</name>
    <dbReference type="NCBI Taxonomy" id="767519"/>
    <lineage>
        <taxon>Archaea</taxon>
        <taxon>Methanobacteriati</taxon>
        <taxon>Methanobacteriota</taxon>
        <taxon>Stenosarchaea group</taxon>
        <taxon>Halobacteria</taxon>
        <taxon>Halobacteriales</taxon>
        <taxon>Haloarculaceae</taxon>
        <taxon>Halomicrobium</taxon>
    </lineage>
</organism>
<dbReference type="InterPro" id="IPR050644">
    <property type="entry name" value="PG_Glycine_Bridge_Synth"/>
</dbReference>
<sequence length="334" mass="37753">MQIEQLDLSEWREALPDSGIEVFHRPEALATLDDHTAGDLELYGGFKGDEPIGLLPVFKSSKFVGTTVTSPPPSMNVPRLGPVVMPTSPKQRKRESVNRDFTEEVLAEVDIDGSLSLFRTICHSDYADPRPYRWAEYDLSTQFTYVLDLAERDADDVLASFSSGLRRDIRDAEDLPVTVEIEGIHGARDVYEQTKARYEEQGRGFPLSWEYVRDLVERLDEHARVYVVRGPEGEFLSGITVLYSTDDAYFWQGGTRADYDGTSVNSLLHWRIITDILEDPALDHVTGYDLMGANTKRLCKYKSKFAADLVPYYVVESDSIGMDVAKATYQTLKR</sequence>
<dbReference type="STRING" id="767519.SAMN05216559_3781"/>
<dbReference type="InterPro" id="IPR038740">
    <property type="entry name" value="BioF2-like_GNAT_dom"/>
</dbReference>
<keyword evidence="4" id="KW-1185">Reference proteome</keyword>
<dbReference type="RefSeq" id="WP_089818623.1">
    <property type="nucleotide sequence ID" value="NZ_FOZK01000004.1"/>
</dbReference>
<feature type="region of interest" description="Disordered" evidence="1">
    <location>
        <begin position="68"/>
        <end position="97"/>
    </location>
</feature>
<proteinExistence type="predicted"/>
<dbReference type="Gene3D" id="3.40.630.30">
    <property type="match status" value="1"/>
</dbReference>
<dbReference type="InterPro" id="IPR016181">
    <property type="entry name" value="Acyl_CoA_acyltransferase"/>
</dbReference>
<evidence type="ECO:0000256" key="1">
    <source>
        <dbReference type="SAM" id="MobiDB-lite"/>
    </source>
</evidence>
<dbReference type="PANTHER" id="PTHR36174:SF1">
    <property type="entry name" value="LIPID II:GLYCINE GLYCYLTRANSFERASE"/>
    <property type="match status" value="1"/>
</dbReference>
<dbReference type="AlphaFoldDB" id="A0A1I6M4S1"/>
<protein>
    <submittedName>
        <fullName evidence="3">Acetyltransferase (GNAT) domain-containing protein</fullName>
    </submittedName>
</protein>
<dbReference type="Pfam" id="PF13480">
    <property type="entry name" value="Acetyltransf_6"/>
    <property type="match status" value="1"/>
</dbReference>
<dbReference type="EMBL" id="FOZK01000004">
    <property type="protein sequence ID" value="SFS10671.1"/>
    <property type="molecule type" value="Genomic_DNA"/>
</dbReference>
<evidence type="ECO:0000259" key="2">
    <source>
        <dbReference type="Pfam" id="PF13480"/>
    </source>
</evidence>
<dbReference type="Proteomes" id="UP000199062">
    <property type="component" value="Unassembled WGS sequence"/>
</dbReference>
<reference evidence="3 4" key="1">
    <citation type="submission" date="2016-10" db="EMBL/GenBank/DDBJ databases">
        <authorList>
            <person name="de Groot N.N."/>
        </authorList>
    </citation>
    <scope>NUCLEOTIDE SEQUENCE [LARGE SCALE GENOMIC DNA]</scope>
    <source>
        <strain evidence="3 4">CGMCC 1.10457</strain>
    </source>
</reference>
<dbReference type="GO" id="GO:0016740">
    <property type="term" value="F:transferase activity"/>
    <property type="evidence" value="ECO:0007669"/>
    <property type="project" value="UniProtKB-KW"/>
</dbReference>